<dbReference type="EMBL" id="FQVN01000016">
    <property type="protein sequence ID" value="SHG91027.1"/>
    <property type="molecule type" value="Genomic_DNA"/>
</dbReference>
<organism evidence="2 3">
    <name type="scientific">Streptoalloteichus hindustanus</name>
    <dbReference type="NCBI Taxonomy" id="2017"/>
    <lineage>
        <taxon>Bacteria</taxon>
        <taxon>Bacillati</taxon>
        <taxon>Actinomycetota</taxon>
        <taxon>Actinomycetes</taxon>
        <taxon>Pseudonocardiales</taxon>
        <taxon>Pseudonocardiaceae</taxon>
        <taxon>Streptoalloteichus</taxon>
    </lineage>
</organism>
<dbReference type="Pfam" id="PF09660">
    <property type="entry name" value="DUF2397"/>
    <property type="match status" value="1"/>
</dbReference>
<proteinExistence type="predicted"/>
<protein>
    <submittedName>
        <fullName evidence="2">TIGR02677 family protein</fullName>
    </submittedName>
</protein>
<reference evidence="2 3" key="1">
    <citation type="submission" date="2016-11" db="EMBL/GenBank/DDBJ databases">
        <authorList>
            <person name="Jaros S."/>
            <person name="Januszkiewicz K."/>
            <person name="Wedrychowicz H."/>
        </authorList>
    </citation>
    <scope>NUCLEOTIDE SEQUENCE [LARGE SCALE GENOMIC DNA]</scope>
    <source>
        <strain evidence="2 3">DSM 44523</strain>
    </source>
</reference>
<name>A0A1M5NNF6_STRHI</name>
<keyword evidence="3" id="KW-1185">Reference proteome</keyword>
<evidence type="ECO:0000313" key="3">
    <source>
        <dbReference type="Proteomes" id="UP000184501"/>
    </source>
</evidence>
<dbReference type="InterPro" id="IPR013493">
    <property type="entry name" value="CHP02677"/>
</dbReference>
<dbReference type="Proteomes" id="UP000184501">
    <property type="component" value="Unassembled WGS sequence"/>
</dbReference>
<evidence type="ECO:0000256" key="1">
    <source>
        <dbReference type="SAM" id="MobiDB-lite"/>
    </source>
</evidence>
<dbReference type="AlphaFoldDB" id="A0A1M5NNF6"/>
<evidence type="ECO:0000313" key="2">
    <source>
        <dbReference type="EMBL" id="SHG91027.1"/>
    </source>
</evidence>
<accession>A0A1M5NNF6</accession>
<dbReference type="STRING" id="2017.SAMN05444320_11652"/>
<sequence length="576" mass="62339">MRRRDRSAPPARGGRRDVLTGDGKLGLPVVREQQGELVVREAAGDTDGTGNAVAARDTDDVGADHGTDRRLRLYAYLDARDYRRTYLEIMRLFTSTLLADLSAGEVASALAAAERAGRIDPGESRIESVIPRLRQLVEWGNLVLGRRETVAASIAEFQHGSARYQVSKLAVRVQRDVDELLRVPEGAREVSRELLPAIERGLAELGATLSDALRTERDAPHSRAARKLAKRLAEQVTTLFLQHAELAATVRDFYAYLGQVLTRHHLAPDEISGFRNLLVEYIQMVVEDVLRHTPAIAQSLTGPLAGARPELLRLLGAQRPAEPLGDAVERSRGRSTADWRELTDWFVDGPGRPSQVTALREATSRAIGSLLASVKRATAGGGLLPGRRAELLRLAGWFDGAGADRAHALYAAAFGLHSARHLLPAPDHDGDDEHTPWRDGPVLDVSVSVRSRGDRGARGRTSRIVYDPMTEQALLAEAREVDARRAAAVAELTSAAPRLDTARLSSGALGVLCELLTLAMAQRERTDQPGTAADPVRGLRLTVVPEAGRTTRIRTAGGVLTLHDTAVELTSGADRG</sequence>
<feature type="region of interest" description="Disordered" evidence="1">
    <location>
        <begin position="1"/>
        <end position="23"/>
    </location>
</feature>
<gene>
    <name evidence="2" type="ORF">SAMN05444320_11652</name>
</gene>